<proteinExistence type="predicted"/>
<evidence type="ECO:0008006" key="4">
    <source>
        <dbReference type="Google" id="ProtNLM"/>
    </source>
</evidence>
<feature type="transmembrane region" description="Helical" evidence="1">
    <location>
        <begin position="95"/>
        <end position="112"/>
    </location>
</feature>
<dbReference type="Pfam" id="PF09586">
    <property type="entry name" value="YfhO"/>
    <property type="match status" value="1"/>
</dbReference>
<gene>
    <name evidence="2" type="ORF">ED312_18975</name>
</gene>
<dbReference type="OrthoDB" id="9772884at2"/>
<dbReference type="PANTHER" id="PTHR38454">
    <property type="entry name" value="INTEGRAL MEMBRANE PROTEIN-RELATED"/>
    <property type="match status" value="1"/>
</dbReference>
<feature type="transmembrane region" description="Helical" evidence="1">
    <location>
        <begin position="781"/>
        <end position="801"/>
    </location>
</feature>
<organism evidence="2 3">
    <name type="scientific">Sinomicrobium pectinilyticum</name>
    <dbReference type="NCBI Taxonomy" id="1084421"/>
    <lineage>
        <taxon>Bacteria</taxon>
        <taxon>Pseudomonadati</taxon>
        <taxon>Bacteroidota</taxon>
        <taxon>Flavobacteriia</taxon>
        <taxon>Flavobacteriales</taxon>
        <taxon>Flavobacteriaceae</taxon>
        <taxon>Sinomicrobium</taxon>
    </lineage>
</organism>
<keyword evidence="3" id="KW-1185">Reference proteome</keyword>
<keyword evidence="1" id="KW-0812">Transmembrane</keyword>
<feature type="transmembrane region" description="Helical" evidence="1">
    <location>
        <begin position="366"/>
        <end position="386"/>
    </location>
</feature>
<sequence length="812" mass="91477">MKKILPHFIIVLVFIAVSIGYFIPALQGKKIFQSDIVQFNGMAKEQRDFIKKTGEEPYWTNSAFGGMPTYQLGANYPHDYIKKLDRTIRFLPRPADYMFLYFVGFYILLLVMKVDYKLAFLGALAFGLSTYLIIIIGVGHNAKAHAIGYFPVVLAGILLAFRQKYISGFLLTAFGMALEISANHIQMTYYLMLLVLALGVVYAVEAFRKKEVPRFLKTCGILVVAVFIGILTNATNLLATQEYAQWSTRGKSELTVNPDGSPKKDANGLDKEYITQYSYGITETLNLFVPRLFGGSNSEKLGEDSETYNFLLKQGVPRVQALDFAENLPTYWGKQPGVAGPAYVGAVILFLFVLSLFLVKGKTKWWLLAGILLSLLLSWGKNFSLLTNLMIDYFPMYNKFRAVSSIQVILELCVPVLAILGLGRFLDSSRSAEEKTQALKWTAIIIFGLLALLFVGRGFFDFNGAGDAAYRQYYGNEIVDKIKADRKAMYTADLWRTFIFVVLAAGVLWLYLKGKFKYMYVVGGFTALVLFDLSGVARRYVDKDDFVQAKVMDIPFRETPVDKEILKDTTHYRVYEPSVGLNGARTSYFHHSVGGYHAAKPGRLMELFEYQVAKNNMAVLNMLNVKYVIQQNEEGKLYPARNPEAAGNAWFVKRLIPVNNADEEMNALDSLQVREEAVFNRNAFEDVTAVAERSFEVSPAASIRLTEYRPNYLKYISENPNDGLAVFSEMYYPHGWKATIDGRETSFFRADYALRAMEVPAGKHTIEFRFEPEVVKKGSTIALAGNILLGLLLLGGIFYGVRKKREHAVGDR</sequence>
<feature type="transmembrane region" description="Helical" evidence="1">
    <location>
        <begin position="338"/>
        <end position="359"/>
    </location>
</feature>
<dbReference type="EMBL" id="RJTM01000128">
    <property type="protein sequence ID" value="RNL80692.1"/>
    <property type="molecule type" value="Genomic_DNA"/>
</dbReference>
<accession>A0A3N0DYJ7</accession>
<evidence type="ECO:0000313" key="2">
    <source>
        <dbReference type="EMBL" id="RNL80692.1"/>
    </source>
</evidence>
<feature type="transmembrane region" description="Helical" evidence="1">
    <location>
        <begin position="438"/>
        <end position="460"/>
    </location>
</feature>
<comment type="caution">
    <text evidence="2">The sequence shown here is derived from an EMBL/GenBank/DDBJ whole genome shotgun (WGS) entry which is preliminary data.</text>
</comment>
<feature type="transmembrane region" description="Helical" evidence="1">
    <location>
        <begin position="519"/>
        <end position="537"/>
    </location>
</feature>
<dbReference type="PANTHER" id="PTHR38454:SF1">
    <property type="entry name" value="INTEGRAL MEMBRANE PROTEIN"/>
    <property type="match status" value="1"/>
</dbReference>
<reference evidence="2 3" key="1">
    <citation type="submission" date="2018-10" db="EMBL/GenBank/DDBJ databases">
        <title>Sinomicrobium pectinilyticum sp. nov., a pectinase-producing bacterium isolated from alkaline and saline soil, and emended description of the genus Sinomicrobium.</title>
        <authorList>
            <person name="Cheng B."/>
            <person name="Li C."/>
            <person name="Lai Q."/>
            <person name="Du M."/>
            <person name="Shao Z."/>
            <person name="Xu P."/>
            <person name="Yang C."/>
        </authorList>
    </citation>
    <scope>NUCLEOTIDE SEQUENCE [LARGE SCALE GENOMIC DNA]</scope>
    <source>
        <strain evidence="2 3">5DNS001</strain>
    </source>
</reference>
<feature type="transmembrane region" description="Helical" evidence="1">
    <location>
        <begin position="187"/>
        <end position="207"/>
    </location>
</feature>
<evidence type="ECO:0000256" key="1">
    <source>
        <dbReference type="SAM" id="Phobius"/>
    </source>
</evidence>
<dbReference type="Proteomes" id="UP000267469">
    <property type="component" value="Unassembled WGS sequence"/>
</dbReference>
<keyword evidence="1" id="KW-0472">Membrane</keyword>
<dbReference type="InterPro" id="IPR018580">
    <property type="entry name" value="Uncharacterised_YfhO"/>
</dbReference>
<feature type="transmembrane region" description="Helical" evidence="1">
    <location>
        <begin position="406"/>
        <end position="426"/>
    </location>
</feature>
<evidence type="ECO:0000313" key="3">
    <source>
        <dbReference type="Proteomes" id="UP000267469"/>
    </source>
</evidence>
<dbReference type="AlphaFoldDB" id="A0A3N0DYJ7"/>
<feature type="transmembrane region" description="Helical" evidence="1">
    <location>
        <begin position="494"/>
        <end position="512"/>
    </location>
</feature>
<feature type="transmembrane region" description="Helical" evidence="1">
    <location>
        <begin position="219"/>
        <end position="239"/>
    </location>
</feature>
<protein>
    <recommendedName>
        <fullName evidence="4">YfhO family protein</fullName>
    </recommendedName>
</protein>
<keyword evidence="1" id="KW-1133">Transmembrane helix</keyword>
<feature type="transmembrane region" description="Helical" evidence="1">
    <location>
        <begin position="6"/>
        <end position="26"/>
    </location>
</feature>
<name>A0A3N0DYJ7_SINP1</name>
<feature type="transmembrane region" description="Helical" evidence="1">
    <location>
        <begin position="118"/>
        <end position="139"/>
    </location>
</feature>
<feature type="transmembrane region" description="Helical" evidence="1">
    <location>
        <begin position="146"/>
        <end position="167"/>
    </location>
</feature>